<keyword evidence="9" id="KW-1185">Reference proteome</keyword>
<evidence type="ECO:0000256" key="5">
    <source>
        <dbReference type="SAM" id="Coils"/>
    </source>
</evidence>
<feature type="region of interest" description="Disordered" evidence="6">
    <location>
        <begin position="286"/>
        <end position="311"/>
    </location>
</feature>
<feature type="region of interest" description="Disordered" evidence="6">
    <location>
        <begin position="1"/>
        <end position="44"/>
    </location>
</feature>
<dbReference type="GO" id="GO:0008270">
    <property type="term" value="F:zinc ion binding"/>
    <property type="evidence" value="ECO:0007669"/>
    <property type="project" value="UniProtKB-KW"/>
</dbReference>
<protein>
    <recommendedName>
        <fullName evidence="7">GRF-type domain-containing protein</fullName>
    </recommendedName>
</protein>
<proteinExistence type="predicted"/>
<keyword evidence="1" id="KW-0479">Metal-binding</keyword>
<feature type="region of interest" description="Disordered" evidence="6">
    <location>
        <begin position="97"/>
        <end position="116"/>
    </location>
</feature>
<name>A0A084QBY1_STAC4</name>
<keyword evidence="3" id="KW-0862">Zinc</keyword>
<evidence type="ECO:0000256" key="1">
    <source>
        <dbReference type="ARBA" id="ARBA00022723"/>
    </source>
</evidence>
<evidence type="ECO:0000256" key="4">
    <source>
        <dbReference type="PROSITE-ProRule" id="PRU01343"/>
    </source>
</evidence>
<evidence type="ECO:0000259" key="7">
    <source>
        <dbReference type="PROSITE" id="PS51999"/>
    </source>
</evidence>
<accession>A0A084QBY1</accession>
<organism evidence="8 9">
    <name type="scientific">Stachybotrys chlorohalonatus (strain IBT 40285)</name>
    <dbReference type="NCBI Taxonomy" id="1283841"/>
    <lineage>
        <taxon>Eukaryota</taxon>
        <taxon>Fungi</taxon>
        <taxon>Dikarya</taxon>
        <taxon>Ascomycota</taxon>
        <taxon>Pezizomycotina</taxon>
        <taxon>Sordariomycetes</taxon>
        <taxon>Hypocreomycetidae</taxon>
        <taxon>Hypocreales</taxon>
        <taxon>Stachybotryaceae</taxon>
        <taxon>Stachybotrys</taxon>
    </lineage>
</organism>
<keyword evidence="2 4" id="KW-0863">Zinc-finger</keyword>
<dbReference type="EMBL" id="KL660855">
    <property type="protein sequence ID" value="KFA61466.1"/>
    <property type="molecule type" value="Genomic_DNA"/>
</dbReference>
<dbReference type="InterPro" id="IPR010666">
    <property type="entry name" value="Znf_GRF"/>
</dbReference>
<dbReference type="OrthoDB" id="430051at2759"/>
<evidence type="ECO:0000313" key="9">
    <source>
        <dbReference type="Proteomes" id="UP000028524"/>
    </source>
</evidence>
<evidence type="ECO:0000256" key="6">
    <source>
        <dbReference type="SAM" id="MobiDB-lite"/>
    </source>
</evidence>
<evidence type="ECO:0000313" key="8">
    <source>
        <dbReference type="EMBL" id="KFA61466.1"/>
    </source>
</evidence>
<feature type="region of interest" description="Disordered" evidence="6">
    <location>
        <begin position="126"/>
        <end position="171"/>
    </location>
</feature>
<gene>
    <name evidence="8" type="ORF">S40285_03454</name>
</gene>
<sequence>MDDAPAATQPRTPPHRNRVSTAHHGLRPRTPETPGIRSQKGKWSDGHWWCDCDPRRQAIRRTVQKDIPTYGQSFWTCAAGQQCKFFLWCDRGEAQRRETGPRAAHQDPPQSKTRVYRQRALTECGIQFITRPSRPEPSSLPSSQETPPLTQNSEPELYLDQDSDSNDMTRQSRRAILQPGLPAQSSPKRKQPMVDDDFLQGLEPTDFTAEDELFRDISPNVTAATGHHVSANSFVTPSNNRTVENVNGLYTPSFTDNVQRVLLYGEPSNKRAKTVSCEQPIPLTLSSGTLTPGSAATPSRNRVQSSLPPASLSPAKAVDCDVTADVMGLLRNQSIDPAVLSSVQDLLTTSARKAQGLLRSRDSARDALRKSNETISSLQARIVALENKEQAHSSDITRIKAQLMEAYSNL</sequence>
<feature type="compositionally biased region" description="Low complexity" evidence="6">
    <location>
        <begin position="130"/>
        <end position="149"/>
    </location>
</feature>
<feature type="domain" description="GRF-type" evidence="7">
    <location>
        <begin position="50"/>
        <end position="92"/>
    </location>
</feature>
<evidence type="ECO:0000256" key="2">
    <source>
        <dbReference type="ARBA" id="ARBA00022771"/>
    </source>
</evidence>
<dbReference type="AlphaFoldDB" id="A0A084QBY1"/>
<feature type="compositionally biased region" description="Polar residues" evidence="6">
    <location>
        <begin position="286"/>
        <end position="304"/>
    </location>
</feature>
<dbReference type="OMA" id="WFWTCAQ"/>
<reference evidence="8 9" key="1">
    <citation type="journal article" date="2014" name="BMC Genomics">
        <title>Comparative genome sequencing reveals chemotype-specific gene clusters in the toxigenic black mold Stachybotrys.</title>
        <authorList>
            <person name="Semeiks J."/>
            <person name="Borek D."/>
            <person name="Otwinowski Z."/>
            <person name="Grishin N.V."/>
        </authorList>
    </citation>
    <scope>NUCLEOTIDE SEQUENCE [LARGE SCALE GENOMIC DNA]</scope>
    <source>
        <strain evidence="8 9">IBT 40285</strain>
    </source>
</reference>
<dbReference type="HOGENOM" id="CLU_037645_1_0_1"/>
<evidence type="ECO:0000256" key="3">
    <source>
        <dbReference type="ARBA" id="ARBA00022833"/>
    </source>
</evidence>
<keyword evidence="5" id="KW-0175">Coiled coil</keyword>
<dbReference type="Proteomes" id="UP000028524">
    <property type="component" value="Unassembled WGS sequence"/>
</dbReference>
<dbReference type="Pfam" id="PF06839">
    <property type="entry name" value="Zn_ribbon_GRF"/>
    <property type="match status" value="1"/>
</dbReference>
<feature type="coiled-coil region" evidence="5">
    <location>
        <begin position="361"/>
        <end position="388"/>
    </location>
</feature>
<dbReference type="InParanoid" id="A0A084QBY1"/>
<dbReference type="STRING" id="1283841.A0A084QBY1"/>
<dbReference type="PROSITE" id="PS51999">
    <property type="entry name" value="ZF_GRF"/>
    <property type="match status" value="1"/>
</dbReference>